<proteinExistence type="predicted"/>
<gene>
    <name evidence="3" type="ORF">GCM10011482_17540</name>
</gene>
<dbReference type="PANTHER" id="PTHR34978">
    <property type="entry name" value="POSSIBLE SENSOR-TRANSDUCER PROTEIN BLAR"/>
    <property type="match status" value="1"/>
</dbReference>
<comment type="caution">
    <text evidence="3">The sequence shown here is derived from an EMBL/GenBank/DDBJ whole genome shotgun (WGS) entry which is preliminary data.</text>
</comment>
<dbReference type="Proteomes" id="UP000622610">
    <property type="component" value="Unassembled WGS sequence"/>
</dbReference>
<feature type="domain" description="Peptidase M56" evidence="2">
    <location>
        <begin position="40"/>
        <end position="202"/>
    </location>
</feature>
<sequence>MFRLIFPFEFGYTITIVSKNILPAVKDFFNYHLITLFQQEVTVLNVLLLIWGIGSLFKLYTLFWNYMKIKQFVRVTPDYQIKNSSQFQSVHSFKIVEELDSPVVIGLRRPIVLLPKIDFSEKELNYILTHEALHISNLDLFVKYFYEIVIVIYWWNPLMYLFREQMDNVIELKTDEQLIQQLTYEERIEYVQTLVKVRENQIKKRKMGQYAFSFSYGTQNQLLFRTRNILEGRPRNYSLLTLLSVVLLGAFFSTSIIFEPHRIKEEHIGESFMVTADTNYLVELADKQYELYMNGEFLTVITQMQWNENQDFQKLTIYQEENQPNEKN</sequence>
<dbReference type="CDD" id="cd07341">
    <property type="entry name" value="M56_BlaR1_MecR1_like"/>
    <property type="match status" value="1"/>
</dbReference>
<reference evidence="3" key="2">
    <citation type="submission" date="2020-09" db="EMBL/GenBank/DDBJ databases">
        <authorList>
            <person name="Sun Q."/>
            <person name="Sedlacek I."/>
        </authorList>
    </citation>
    <scope>NUCLEOTIDE SEQUENCE</scope>
    <source>
        <strain evidence="3">CCM 8433</strain>
    </source>
</reference>
<evidence type="ECO:0000313" key="4">
    <source>
        <dbReference type="Proteomes" id="UP000622610"/>
    </source>
</evidence>
<dbReference type="AlphaFoldDB" id="A0A917JF73"/>
<name>A0A917JF73_9ENTE</name>
<protein>
    <recommendedName>
        <fullName evidence="2">Peptidase M56 domain-containing protein</fullName>
    </recommendedName>
</protein>
<dbReference type="InterPro" id="IPR008756">
    <property type="entry name" value="Peptidase_M56"/>
</dbReference>
<evidence type="ECO:0000259" key="2">
    <source>
        <dbReference type="Pfam" id="PF05569"/>
    </source>
</evidence>
<keyword evidence="4" id="KW-1185">Reference proteome</keyword>
<feature type="transmembrane region" description="Helical" evidence="1">
    <location>
        <begin position="43"/>
        <end position="64"/>
    </location>
</feature>
<dbReference type="Pfam" id="PF05569">
    <property type="entry name" value="Peptidase_M56"/>
    <property type="match status" value="1"/>
</dbReference>
<organism evidence="3 4">
    <name type="scientific">Enterococcus alcedinis</name>
    <dbReference type="NCBI Taxonomy" id="1274384"/>
    <lineage>
        <taxon>Bacteria</taxon>
        <taxon>Bacillati</taxon>
        <taxon>Bacillota</taxon>
        <taxon>Bacilli</taxon>
        <taxon>Lactobacillales</taxon>
        <taxon>Enterococcaceae</taxon>
        <taxon>Enterococcus</taxon>
    </lineage>
</organism>
<feature type="transmembrane region" description="Helical" evidence="1">
    <location>
        <begin position="237"/>
        <end position="258"/>
    </location>
</feature>
<evidence type="ECO:0000256" key="1">
    <source>
        <dbReference type="SAM" id="Phobius"/>
    </source>
</evidence>
<dbReference type="PANTHER" id="PTHR34978:SF3">
    <property type="entry name" value="SLR0241 PROTEIN"/>
    <property type="match status" value="1"/>
</dbReference>
<accession>A0A917JF73</accession>
<keyword evidence="1" id="KW-1133">Transmembrane helix</keyword>
<evidence type="ECO:0000313" key="3">
    <source>
        <dbReference type="EMBL" id="GGI66100.1"/>
    </source>
</evidence>
<keyword evidence="1" id="KW-0472">Membrane</keyword>
<dbReference type="EMBL" id="BMDT01000008">
    <property type="protein sequence ID" value="GGI66100.1"/>
    <property type="molecule type" value="Genomic_DNA"/>
</dbReference>
<keyword evidence="1" id="KW-0812">Transmembrane</keyword>
<reference evidence="3" key="1">
    <citation type="journal article" date="2014" name="Int. J. Syst. Evol. Microbiol.">
        <title>Complete genome sequence of Corynebacterium casei LMG S-19264T (=DSM 44701T), isolated from a smear-ripened cheese.</title>
        <authorList>
            <consortium name="US DOE Joint Genome Institute (JGI-PGF)"/>
            <person name="Walter F."/>
            <person name="Albersmeier A."/>
            <person name="Kalinowski J."/>
            <person name="Ruckert C."/>
        </authorList>
    </citation>
    <scope>NUCLEOTIDE SEQUENCE</scope>
    <source>
        <strain evidence="3">CCM 8433</strain>
    </source>
</reference>
<dbReference type="InterPro" id="IPR052173">
    <property type="entry name" value="Beta-lactam_resp_regulator"/>
</dbReference>